<proteinExistence type="predicted"/>
<sequence length="71" mass="8064">MKISPYKICEMIEKRNGNSVANVGRLKGDTDAAMFSTLSDRMMYCSVLQYVFGASKRGNERYVYDRTLSPV</sequence>
<protein>
    <submittedName>
        <fullName evidence="1">Uncharacterized protein</fullName>
    </submittedName>
</protein>
<accession>A0A8J3N805</accession>
<dbReference type="AlphaFoldDB" id="A0A8J3N805"/>
<dbReference type="Proteomes" id="UP000597444">
    <property type="component" value="Unassembled WGS sequence"/>
</dbReference>
<organism evidence="1 2">
    <name type="scientific">Reticulibacter mediterranei</name>
    <dbReference type="NCBI Taxonomy" id="2778369"/>
    <lineage>
        <taxon>Bacteria</taxon>
        <taxon>Bacillati</taxon>
        <taxon>Chloroflexota</taxon>
        <taxon>Ktedonobacteria</taxon>
        <taxon>Ktedonobacterales</taxon>
        <taxon>Reticulibacteraceae</taxon>
        <taxon>Reticulibacter</taxon>
    </lineage>
</organism>
<evidence type="ECO:0000313" key="2">
    <source>
        <dbReference type="Proteomes" id="UP000597444"/>
    </source>
</evidence>
<dbReference type="EMBL" id="BNJK01000002">
    <property type="protein sequence ID" value="GHO99173.1"/>
    <property type="molecule type" value="Genomic_DNA"/>
</dbReference>
<evidence type="ECO:0000313" key="1">
    <source>
        <dbReference type="EMBL" id="GHO99173.1"/>
    </source>
</evidence>
<name>A0A8J3N805_9CHLR</name>
<comment type="caution">
    <text evidence="1">The sequence shown here is derived from an EMBL/GenBank/DDBJ whole genome shotgun (WGS) entry which is preliminary data.</text>
</comment>
<gene>
    <name evidence="1" type="ORF">KSF_092210</name>
</gene>
<reference evidence="1" key="1">
    <citation type="submission" date="2020-10" db="EMBL/GenBank/DDBJ databases">
        <title>Taxonomic study of unclassified bacteria belonging to the class Ktedonobacteria.</title>
        <authorList>
            <person name="Yabe S."/>
            <person name="Wang C.M."/>
            <person name="Zheng Y."/>
            <person name="Sakai Y."/>
            <person name="Cavaletti L."/>
            <person name="Monciardini P."/>
            <person name="Donadio S."/>
        </authorList>
    </citation>
    <scope>NUCLEOTIDE SEQUENCE</scope>
    <source>
        <strain evidence="1">ID150040</strain>
    </source>
</reference>
<keyword evidence="2" id="KW-1185">Reference proteome</keyword>